<accession>A0A4R0NCL2</accession>
<dbReference type="Gene3D" id="1.10.287.470">
    <property type="entry name" value="Helix hairpin bin"/>
    <property type="match status" value="1"/>
</dbReference>
<dbReference type="InterPro" id="IPR058792">
    <property type="entry name" value="Beta-barrel_RND_2"/>
</dbReference>
<dbReference type="Gene3D" id="2.40.420.20">
    <property type="match status" value="1"/>
</dbReference>
<dbReference type="Gene3D" id="2.40.30.170">
    <property type="match status" value="1"/>
</dbReference>
<reference evidence="2 3" key="1">
    <citation type="submission" date="2019-02" db="EMBL/GenBank/DDBJ databases">
        <title>Pedobacter sp. RP-3-8 sp. nov., isolated from Arctic soil.</title>
        <authorList>
            <person name="Dahal R.H."/>
        </authorList>
    </citation>
    <scope>NUCLEOTIDE SEQUENCE [LARGE SCALE GENOMIC DNA]</scope>
    <source>
        <strain evidence="2 3">RP-3-8</strain>
    </source>
</reference>
<dbReference type="AlphaFoldDB" id="A0A4R0NCL2"/>
<dbReference type="RefSeq" id="WP_131608375.1">
    <property type="nucleotide sequence ID" value="NZ_SJSM01000004.1"/>
</dbReference>
<evidence type="ECO:0000313" key="2">
    <source>
        <dbReference type="EMBL" id="TCC96963.1"/>
    </source>
</evidence>
<dbReference type="EMBL" id="SJSM01000004">
    <property type="protein sequence ID" value="TCC96963.1"/>
    <property type="molecule type" value="Genomic_DNA"/>
</dbReference>
<dbReference type="GO" id="GO:0015562">
    <property type="term" value="F:efflux transmembrane transporter activity"/>
    <property type="evidence" value="ECO:0007669"/>
    <property type="project" value="TreeGrafter"/>
</dbReference>
<organism evidence="2 3">
    <name type="scientific">Pedobacter hiemivivus</name>
    <dbReference type="NCBI Taxonomy" id="2530454"/>
    <lineage>
        <taxon>Bacteria</taxon>
        <taxon>Pseudomonadati</taxon>
        <taxon>Bacteroidota</taxon>
        <taxon>Sphingobacteriia</taxon>
        <taxon>Sphingobacteriales</taxon>
        <taxon>Sphingobacteriaceae</taxon>
        <taxon>Pedobacter</taxon>
    </lineage>
</organism>
<feature type="domain" description="CusB-like beta-barrel" evidence="1">
    <location>
        <begin position="237"/>
        <end position="285"/>
    </location>
</feature>
<protein>
    <submittedName>
        <fullName evidence="2">HlyD family efflux transporter periplasmic adaptor subunit</fullName>
    </submittedName>
</protein>
<dbReference type="Proteomes" id="UP000291117">
    <property type="component" value="Unassembled WGS sequence"/>
</dbReference>
<evidence type="ECO:0000259" key="1">
    <source>
        <dbReference type="Pfam" id="PF25954"/>
    </source>
</evidence>
<gene>
    <name evidence="2" type="ORF">EZ444_08865</name>
</gene>
<dbReference type="Gene3D" id="2.40.50.100">
    <property type="match status" value="1"/>
</dbReference>
<dbReference type="PANTHER" id="PTHR30469:SF15">
    <property type="entry name" value="HLYD FAMILY OF SECRETION PROTEINS"/>
    <property type="match status" value="1"/>
</dbReference>
<dbReference type="OrthoDB" id="9798190at2"/>
<dbReference type="GO" id="GO:1990281">
    <property type="term" value="C:efflux pump complex"/>
    <property type="evidence" value="ECO:0007669"/>
    <property type="project" value="TreeGrafter"/>
</dbReference>
<dbReference type="PANTHER" id="PTHR30469">
    <property type="entry name" value="MULTIDRUG RESISTANCE PROTEIN MDTA"/>
    <property type="match status" value="1"/>
</dbReference>
<name>A0A4R0NCL2_9SPHI</name>
<evidence type="ECO:0000313" key="3">
    <source>
        <dbReference type="Proteomes" id="UP000291117"/>
    </source>
</evidence>
<dbReference type="Pfam" id="PF25954">
    <property type="entry name" value="Beta-barrel_RND_2"/>
    <property type="match status" value="1"/>
</dbReference>
<dbReference type="PROSITE" id="PS51257">
    <property type="entry name" value="PROKAR_LIPOPROTEIN"/>
    <property type="match status" value="1"/>
</dbReference>
<sequence>MKALSTMTIIISLGFAACKQKTETYTTTEKQFNQAVYASGKIMPMHYEMLKSTEPMRILAIMVKEGDFVKKGQALITLGSSSEREQLSLLSEQAALARNSAGKNAAELKQLMEKISLAKQQYQQDVLNAERYTDLAKDKAVAQKDADKAVLQAKTSLVQINTLQEEYHVKTAALKTMALNAEEDLARFKGQHSKNVLTSNLEGKVLSIDFKPGEITGPGETILLIGSKEKYKLELLIDERDIRQIQLGQKVFFETDAFAERQFGGIVTKIDPVLQKDTRSFRVEAFVNEVVDFFPQSSVEANILIRQKAVALMVPGDYILPGDSVLIQKGDQQQKVKLTRGTENDNWVEVKAGLKKGDVLIKSK</sequence>
<proteinExistence type="predicted"/>
<comment type="caution">
    <text evidence="2">The sequence shown here is derived from an EMBL/GenBank/DDBJ whole genome shotgun (WGS) entry which is preliminary data.</text>
</comment>
<keyword evidence="3" id="KW-1185">Reference proteome</keyword>